<dbReference type="PANTHER" id="PTHR12121">
    <property type="entry name" value="CARBON CATABOLITE REPRESSOR PROTEIN 4"/>
    <property type="match status" value="1"/>
</dbReference>
<dbReference type="SUPFAM" id="SSF56219">
    <property type="entry name" value="DNase I-like"/>
    <property type="match status" value="1"/>
</dbReference>
<dbReference type="Gene3D" id="3.60.10.10">
    <property type="entry name" value="Endonuclease/exonuclease/phosphatase"/>
    <property type="match status" value="1"/>
</dbReference>
<dbReference type="GO" id="GO:0000175">
    <property type="term" value="F:3'-5'-RNA exonuclease activity"/>
    <property type="evidence" value="ECO:0007669"/>
    <property type="project" value="TreeGrafter"/>
</dbReference>
<dbReference type="InterPro" id="IPR005135">
    <property type="entry name" value="Endo/exonuclease/phosphatase"/>
</dbReference>
<name>A0AAV7XA25_9NEOP</name>
<evidence type="ECO:0000313" key="4">
    <source>
        <dbReference type="Proteomes" id="UP001075354"/>
    </source>
</evidence>
<feature type="compositionally biased region" description="Basic and acidic residues" evidence="1">
    <location>
        <begin position="1"/>
        <end position="12"/>
    </location>
</feature>
<feature type="region of interest" description="Disordered" evidence="1">
    <location>
        <begin position="1"/>
        <end position="72"/>
    </location>
</feature>
<evidence type="ECO:0000259" key="2">
    <source>
        <dbReference type="Pfam" id="PF03372"/>
    </source>
</evidence>
<dbReference type="PANTHER" id="PTHR12121:SF34">
    <property type="entry name" value="PROTEIN ANGEL"/>
    <property type="match status" value="1"/>
</dbReference>
<keyword evidence="4" id="KW-1185">Reference proteome</keyword>
<sequence length="608" mass="70279">MKHKRNESLKQEGKHKHKRKKDKKHKRRDKEAKRRRKEKSTNQRLKHLAMASGFQGACKSLGPSKSSVHQDEDDDIILVYDKHEEETKREGNSRTSKGTKFCLTKPFDMKPQDIPLPPENWVSNCKILNNSIRLEDIPLPPSPNTYDRLKKEKQSEIEDYEGLEKIIKDYRKWEHTDLGHTMCCQDEDSPNTLFKNNSFTVMSYNVLAQDLLECHPYLYKKHDSKALQWKYRSATLWKEIKDGDADVLCLQEVQASHIDSFYNRLKGLGYQGIFKTRSNGHTDGCAIFYKSDKFKLVDSTTVEYYQDYLPVGCILDRHNVAIVVRLALQNSSGCENELVVATTHLLYNPRRHDVKLAQTQVLLAELDRMSYMGVDAVNGKPKYSPIIVTGDFNLQPDTAVYRLIVDGFLRYSDLAAKTLAVLCYGQPRQDSLLPAELEIANTCQHLKVVEHRFRKKNAWSKIDKQSIMDLSRLYNSDVYKSVQQYGHIQSRKPLLYEEDFHGRVDKGCLQHGLNFQSVYQHMRQASPSSKKMVHEATTHQNGWVTVDYIFYSGVWNVQKHCVEEGPLKLLSRYTLPTRGQCDDLKFIPNAVCGSDHLTLMARFHLNTE</sequence>
<evidence type="ECO:0000313" key="3">
    <source>
        <dbReference type="EMBL" id="KAJ1522861.1"/>
    </source>
</evidence>
<gene>
    <name evidence="3" type="ORF">ONE63_002008</name>
</gene>
<organism evidence="3 4">
    <name type="scientific">Megalurothrips usitatus</name>
    <name type="common">bean blossom thrips</name>
    <dbReference type="NCBI Taxonomy" id="439358"/>
    <lineage>
        <taxon>Eukaryota</taxon>
        <taxon>Metazoa</taxon>
        <taxon>Ecdysozoa</taxon>
        <taxon>Arthropoda</taxon>
        <taxon>Hexapoda</taxon>
        <taxon>Insecta</taxon>
        <taxon>Pterygota</taxon>
        <taxon>Neoptera</taxon>
        <taxon>Paraneoptera</taxon>
        <taxon>Thysanoptera</taxon>
        <taxon>Terebrantia</taxon>
        <taxon>Thripoidea</taxon>
        <taxon>Thripidae</taxon>
        <taxon>Megalurothrips</taxon>
    </lineage>
</organism>
<reference evidence="3" key="1">
    <citation type="submission" date="2022-12" db="EMBL/GenBank/DDBJ databases">
        <title>Chromosome-level genome assembly of the bean flower thrips Megalurothrips usitatus.</title>
        <authorList>
            <person name="Ma L."/>
            <person name="Liu Q."/>
            <person name="Li H."/>
            <person name="Cai W."/>
        </authorList>
    </citation>
    <scope>NUCLEOTIDE SEQUENCE</scope>
    <source>
        <strain evidence="3">Cailab_2022a</strain>
    </source>
</reference>
<feature type="compositionally biased region" description="Basic residues" evidence="1">
    <location>
        <begin position="13"/>
        <end position="38"/>
    </location>
</feature>
<proteinExistence type="predicted"/>
<dbReference type="Proteomes" id="UP001075354">
    <property type="component" value="Chromosome 11"/>
</dbReference>
<feature type="domain" description="Endonuclease/exonuclease/phosphatase" evidence="2">
    <location>
        <begin position="202"/>
        <end position="596"/>
    </location>
</feature>
<dbReference type="InterPro" id="IPR036691">
    <property type="entry name" value="Endo/exonu/phosph_ase_sf"/>
</dbReference>
<dbReference type="InterPro" id="IPR050410">
    <property type="entry name" value="CCR4/nocturin_mRNA_transcr"/>
</dbReference>
<dbReference type="Pfam" id="PF03372">
    <property type="entry name" value="Exo_endo_phos"/>
    <property type="match status" value="1"/>
</dbReference>
<accession>A0AAV7XA25</accession>
<dbReference type="EMBL" id="JAPTSV010000011">
    <property type="protein sequence ID" value="KAJ1522861.1"/>
    <property type="molecule type" value="Genomic_DNA"/>
</dbReference>
<protein>
    <recommendedName>
        <fullName evidence="2">Endonuclease/exonuclease/phosphatase domain-containing protein</fullName>
    </recommendedName>
</protein>
<evidence type="ECO:0000256" key="1">
    <source>
        <dbReference type="SAM" id="MobiDB-lite"/>
    </source>
</evidence>
<dbReference type="AlphaFoldDB" id="A0AAV7XA25"/>
<comment type="caution">
    <text evidence="3">The sequence shown here is derived from an EMBL/GenBank/DDBJ whole genome shotgun (WGS) entry which is preliminary data.</text>
</comment>